<dbReference type="GO" id="GO:0016887">
    <property type="term" value="F:ATP hydrolysis activity"/>
    <property type="evidence" value="ECO:0007669"/>
    <property type="project" value="InterPro"/>
</dbReference>
<dbReference type="GO" id="GO:0006271">
    <property type="term" value="P:DNA strand elongation involved in DNA replication"/>
    <property type="evidence" value="ECO:0007669"/>
    <property type="project" value="UniProtKB-ARBA"/>
</dbReference>
<dbReference type="SMART" id="SM00382">
    <property type="entry name" value="AAA"/>
    <property type="match status" value="1"/>
</dbReference>
<dbReference type="InterPro" id="IPR008921">
    <property type="entry name" value="DNA_pol3_clamp-load_cplx_C"/>
</dbReference>
<name>A0A1B7MSF0_9AGAM</name>
<dbReference type="SUPFAM" id="SSF52540">
    <property type="entry name" value="P-loop containing nucleoside triphosphate hydrolases"/>
    <property type="match status" value="1"/>
</dbReference>
<protein>
    <recommendedName>
        <fullName evidence="3 10">Replication factor C subunit 1</fullName>
    </recommendedName>
</protein>
<comment type="subcellular location">
    <subcellularLocation>
        <location evidence="1 10">Nucleus</location>
    </subcellularLocation>
</comment>
<evidence type="ECO:0000313" key="13">
    <source>
        <dbReference type="EMBL" id="OAX35526.1"/>
    </source>
</evidence>
<dbReference type="InterPro" id="IPR012178">
    <property type="entry name" value="RFC1"/>
</dbReference>
<dbReference type="Gene3D" id="1.20.272.10">
    <property type="match status" value="1"/>
</dbReference>
<evidence type="ECO:0000256" key="7">
    <source>
        <dbReference type="ARBA" id="ARBA00022840"/>
    </source>
</evidence>
<keyword evidence="8" id="KW-0238">DNA-binding</keyword>
<dbReference type="OrthoDB" id="446168at2759"/>
<evidence type="ECO:0000256" key="3">
    <source>
        <dbReference type="ARBA" id="ARBA00020401"/>
    </source>
</evidence>
<sequence>MAPIKPKAAPAKDIRSFFGGAGREMPKTKSDRIMVDSDDEESKPAPTLKRKKTVVISSDEDDEPVKSSPPKKKLAVAQTTKPAPKPVASASTSKATASVSKPRKNVKAPAKKAVVDSSEEEAEESDDDYEDDEDVKPVKKTKTKPPAIAKPSPKKPPATKSTGKGKAKAEEEDVTPPTKPKFNWAAAKAAKLAGPSAPGSKQIPEPKTPDCLLGLSFVFTGELSSFSRDEAVDLAKRFGGRVVGQPSSKTSYVILGDNAGPSKLTAIKKHNLQTLSEDEFLNLIATREGPGGPGGGGFDAKTKKKMAKDQDAIKQAAKELEQREKQASKEGEKSGSFKHDMSSQLWTTRYAPQSLKEICGNKGQVEKLQQWLHDWSGSLKSGFKKPGKSGMNIYRAVLITGPPGIGKTTSAHLVAKLEGFTPIELNASDARSKKLVENSMNVNNLSLDGWMGGHEAMNTAGVKITDNTCLIMDEVDGMSAGDRGGVGALNALIKKTKIPIICIANDRGAQKLKPLFANTFNMSFRREKMKIPANVVDQLISGSQSDIRQVLNMLSTWRLSSSSMDFDEAKDLAKVNEKYTILSPFDVTNKILGPYMFGPNARETLGDKMELYFHDHSFVPLFIQENYLKTQPVKVRNLEGPPKELKQLELMYKAASSISDADLVDAMIHGPEQHWSLMPLHAVCSMVRPASFLFGPGGGYGGQNAMTFPQWLGQNSKQNKLSRQLGDVQVRMRLKVSGDKHEIRQSYIPALFPHVVKPLIDQGAAAVDDVIERMDEYYLSREDWDTVVELGVDEHKDDVINKLIKPATKASFTRKYNSTDHPIPFHKATDLGKIPKRLAGGPAPDQEDVFDLDDEVVDISDDEKKKGKDEDDVTADKLIQLSKPKVKKAKTTIKVKGKGQNFM</sequence>
<keyword evidence="4" id="KW-0597">Phosphoprotein</keyword>
<dbReference type="Gene3D" id="3.40.50.10190">
    <property type="entry name" value="BRCT domain"/>
    <property type="match status" value="1"/>
</dbReference>
<dbReference type="Pfam" id="PF25361">
    <property type="entry name" value="AAA_lid_RFC1"/>
    <property type="match status" value="1"/>
</dbReference>
<dbReference type="InParanoid" id="A0A1B7MSF0"/>
<dbReference type="InterPro" id="IPR001357">
    <property type="entry name" value="BRCT_dom"/>
</dbReference>
<keyword evidence="6 10" id="KW-0547">Nucleotide-binding</keyword>
<evidence type="ECO:0000256" key="5">
    <source>
        <dbReference type="ARBA" id="ARBA00022705"/>
    </source>
</evidence>
<keyword evidence="14" id="KW-1185">Reference proteome</keyword>
<dbReference type="InterPro" id="IPR003593">
    <property type="entry name" value="AAA+_ATPase"/>
</dbReference>
<feature type="compositionally biased region" description="Basic and acidic residues" evidence="11">
    <location>
        <begin position="307"/>
        <end position="341"/>
    </location>
</feature>
<dbReference type="PIRSF" id="PIRSF036578">
    <property type="entry name" value="RFC1"/>
    <property type="match status" value="1"/>
</dbReference>
<feature type="compositionally biased region" description="Basic and acidic residues" evidence="11">
    <location>
        <begin position="24"/>
        <end position="35"/>
    </location>
</feature>
<feature type="compositionally biased region" description="Basic residues" evidence="11">
    <location>
        <begin position="101"/>
        <end position="110"/>
    </location>
</feature>
<feature type="region of interest" description="Disordered" evidence="11">
    <location>
        <begin position="1"/>
        <end position="181"/>
    </location>
</feature>
<dbReference type="SUPFAM" id="SSF48019">
    <property type="entry name" value="post-AAA+ oligomerization domain-like"/>
    <property type="match status" value="1"/>
</dbReference>
<proteinExistence type="inferred from homology"/>
<dbReference type="FunFam" id="1.20.272.10:FF:000005">
    <property type="entry name" value="Replication factor C subunit 1"/>
    <property type="match status" value="1"/>
</dbReference>
<dbReference type="FunFam" id="3.40.50.10190:FF:000001">
    <property type="entry name" value="Replication factor C subunit 1"/>
    <property type="match status" value="1"/>
</dbReference>
<evidence type="ECO:0000313" key="14">
    <source>
        <dbReference type="Proteomes" id="UP000092154"/>
    </source>
</evidence>
<evidence type="ECO:0000256" key="1">
    <source>
        <dbReference type="ARBA" id="ARBA00004123"/>
    </source>
</evidence>
<dbReference type="AlphaFoldDB" id="A0A1B7MSF0"/>
<evidence type="ECO:0000256" key="11">
    <source>
        <dbReference type="SAM" id="MobiDB-lite"/>
    </source>
</evidence>
<dbReference type="SMART" id="SM00292">
    <property type="entry name" value="BRCT"/>
    <property type="match status" value="1"/>
</dbReference>
<dbReference type="FunCoup" id="A0A1B7MSF0">
    <property type="interactions" value="798"/>
</dbReference>
<dbReference type="SUPFAM" id="SSF52113">
    <property type="entry name" value="BRCT domain"/>
    <property type="match status" value="1"/>
</dbReference>
<dbReference type="GO" id="GO:0003689">
    <property type="term" value="F:DNA clamp loader activity"/>
    <property type="evidence" value="ECO:0007669"/>
    <property type="project" value="UniProtKB-UniRule"/>
</dbReference>
<organism evidence="13 14">
    <name type="scientific">Rhizopogon vinicolor AM-OR11-026</name>
    <dbReference type="NCBI Taxonomy" id="1314800"/>
    <lineage>
        <taxon>Eukaryota</taxon>
        <taxon>Fungi</taxon>
        <taxon>Dikarya</taxon>
        <taxon>Basidiomycota</taxon>
        <taxon>Agaricomycotina</taxon>
        <taxon>Agaricomycetes</taxon>
        <taxon>Agaricomycetidae</taxon>
        <taxon>Boletales</taxon>
        <taxon>Suillineae</taxon>
        <taxon>Rhizopogonaceae</taxon>
        <taxon>Rhizopogon</taxon>
    </lineage>
</organism>
<evidence type="ECO:0000256" key="10">
    <source>
        <dbReference type="PIRNR" id="PIRNR036578"/>
    </source>
</evidence>
<feature type="compositionally biased region" description="Low complexity" evidence="11">
    <location>
        <begin position="79"/>
        <end position="100"/>
    </location>
</feature>
<dbReference type="InterPro" id="IPR027417">
    <property type="entry name" value="P-loop_NTPase"/>
</dbReference>
<accession>A0A1B7MSF0</accession>
<feature type="compositionally biased region" description="Acidic residues" evidence="11">
    <location>
        <begin position="117"/>
        <end position="134"/>
    </location>
</feature>
<dbReference type="GO" id="GO:0003677">
    <property type="term" value="F:DNA binding"/>
    <property type="evidence" value="ECO:0007669"/>
    <property type="project" value="UniProtKB-KW"/>
</dbReference>
<dbReference type="GO" id="GO:0005634">
    <property type="term" value="C:nucleus"/>
    <property type="evidence" value="ECO:0007669"/>
    <property type="project" value="UniProtKB-SubCell"/>
</dbReference>
<gene>
    <name evidence="13" type="ORF">K503DRAFT_868213</name>
</gene>
<evidence type="ECO:0000256" key="9">
    <source>
        <dbReference type="ARBA" id="ARBA00023242"/>
    </source>
</evidence>
<evidence type="ECO:0000256" key="8">
    <source>
        <dbReference type="ARBA" id="ARBA00023125"/>
    </source>
</evidence>
<evidence type="ECO:0000256" key="6">
    <source>
        <dbReference type="ARBA" id="ARBA00022741"/>
    </source>
</evidence>
<comment type="similarity">
    <text evidence="2 10">Belongs to the activator 1 large subunit family.</text>
</comment>
<evidence type="ECO:0000256" key="4">
    <source>
        <dbReference type="ARBA" id="ARBA00022553"/>
    </source>
</evidence>
<feature type="compositionally biased region" description="Gly residues" evidence="11">
    <location>
        <begin position="289"/>
        <end position="298"/>
    </location>
</feature>
<dbReference type="EMBL" id="KV448492">
    <property type="protein sequence ID" value="OAX35526.1"/>
    <property type="molecule type" value="Genomic_DNA"/>
</dbReference>
<evidence type="ECO:0000259" key="12">
    <source>
        <dbReference type="PROSITE" id="PS50172"/>
    </source>
</evidence>
<dbReference type="InterPro" id="IPR003959">
    <property type="entry name" value="ATPase_AAA_core"/>
</dbReference>
<dbReference type="PANTHER" id="PTHR23389:SF6">
    <property type="entry name" value="REPLICATION FACTOR C SUBUNIT 1"/>
    <property type="match status" value="1"/>
</dbReference>
<keyword evidence="9 10" id="KW-0539">Nucleus</keyword>
<keyword evidence="7 10" id="KW-0067">ATP-binding</keyword>
<evidence type="ECO:0000256" key="2">
    <source>
        <dbReference type="ARBA" id="ARBA00006116"/>
    </source>
</evidence>
<dbReference type="Pfam" id="PF08519">
    <property type="entry name" value="RFC1"/>
    <property type="match status" value="1"/>
</dbReference>
<dbReference type="InterPro" id="IPR036420">
    <property type="entry name" value="BRCT_dom_sf"/>
</dbReference>
<feature type="region of interest" description="Disordered" evidence="11">
    <location>
        <begin position="288"/>
        <end position="342"/>
    </location>
</feature>
<feature type="domain" description="BRCT" evidence="12">
    <location>
        <begin position="207"/>
        <end position="288"/>
    </location>
</feature>
<reference evidence="13 14" key="1">
    <citation type="submission" date="2016-06" db="EMBL/GenBank/DDBJ databases">
        <title>Comparative genomics of the ectomycorrhizal sister species Rhizopogon vinicolor and Rhizopogon vesiculosus (Basidiomycota: Boletales) reveals a divergence of the mating type B locus.</title>
        <authorList>
            <consortium name="DOE Joint Genome Institute"/>
            <person name="Mujic A.B."/>
            <person name="Kuo A."/>
            <person name="Tritt A."/>
            <person name="Lipzen A."/>
            <person name="Chen C."/>
            <person name="Johnson J."/>
            <person name="Sharma A."/>
            <person name="Barry K."/>
            <person name="Grigoriev I.V."/>
            <person name="Spatafora J.W."/>
        </authorList>
    </citation>
    <scope>NUCLEOTIDE SEQUENCE [LARGE SCALE GENOMIC DNA]</scope>
    <source>
        <strain evidence="13 14">AM-OR11-026</strain>
    </source>
</reference>
<dbReference type="PANTHER" id="PTHR23389">
    <property type="entry name" value="CHROMOSOME TRANSMISSION FIDELITY FACTOR 18"/>
    <property type="match status" value="1"/>
</dbReference>
<dbReference type="GO" id="GO:0005663">
    <property type="term" value="C:DNA replication factor C complex"/>
    <property type="evidence" value="ECO:0007669"/>
    <property type="project" value="InterPro"/>
</dbReference>
<dbReference type="Pfam" id="PF00004">
    <property type="entry name" value="AAA"/>
    <property type="match status" value="1"/>
</dbReference>
<dbReference type="FunFam" id="3.40.50.300:FF:000395">
    <property type="entry name" value="Replication factor C subunit 1"/>
    <property type="match status" value="1"/>
</dbReference>
<dbReference type="GO" id="GO:0005524">
    <property type="term" value="F:ATP binding"/>
    <property type="evidence" value="ECO:0007669"/>
    <property type="project" value="UniProtKB-UniRule"/>
</dbReference>
<dbReference type="CDD" id="cd00009">
    <property type="entry name" value="AAA"/>
    <property type="match status" value="1"/>
</dbReference>
<dbReference type="GO" id="GO:0006281">
    <property type="term" value="P:DNA repair"/>
    <property type="evidence" value="ECO:0007669"/>
    <property type="project" value="InterPro"/>
</dbReference>
<dbReference type="Proteomes" id="UP000092154">
    <property type="component" value="Unassembled WGS sequence"/>
</dbReference>
<dbReference type="PROSITE" id="PS50172">
    <property type="entry name" value="BRCT"/>
    <property type="match status" value="1"/>
</dbReference>
<dbReference type="Pfam" id="PF00533">
    <property type="entry name" value="BRCT"/>
    <property type="match status" value="1"/>
</dbReference>
<keyword evidence="5 10" id="KW-0235">DNA replication</keyword>
<dbReference type="STRING" id="1314800.A0A1B7MSF0"/>
<dbReference type="InterPro" id="IPR013725">
    <property type="entry name" value="DNA_replication_fac_RFC1_C"/>
</dbReference>
<dbReference type="Gene3D" id="3.40.50.300">
    <property type="entry name" value="P-loop containing nucleotide triphosphate hydrolases"/>
    <property type="match status" value="1"/>
</dbReference>